<comment type="caution">
    <text evidence="1">The sequence shown here is derived from an EMBL/GenBank/DDBJ whole genome shotgun (WGS) entry which is preliminary data.</text>
</comment>
<feature type="non-terminal residue" evidence="1">
    <location>
        <position position="73"/>
    </location>
</feature>
<accession>A0A1A7NST8</accession>
<dbReference type="AlphaFoldDB" id="A0A1A7NST8"/>
<evidence type="ECO:0000313" key="1">
    <source>
        <dbReference type="EMBL" id="OBW92680.1"/>
    </source>
</evidence>
<dbReference type="Proteomes" id="UP000092649">
    <property type="component" value="Unassembled WGS sequence"/>
</dbReference>
<organism evidence="1 2">
    <name type="scientific">Gallibacterium salpingitidis</name>
    <dbReference type="NCBI Taxonomy" id="505341"/>
    <lineage>
        <taxon>Bacteria</taxon>
        <taxon>Pseudomonadati</taxon>
        <taxon>Pseudomonadota</taxon>
        <taxon>Gammaproteobacteria</taxon>
        <taxon>Pasteurellales</taxon>
        <taxon>Pasteurellaceae</taxon>
        <taxon>Gallibacterium</taxon>
    </lineage>
</organism>
<proteinExistence type="predicted"/>
<evidence type="ECO:0000313" key="2">
    <source>
        <dbReference type="Proteomes" id="UP000092649"/>
    </source>
</evidence>
<protein>
    <submittedName>
        <fullName evidence="1">Uncharacterized protein</fullName>
    </submittedName>
</protein>
<keyword evidence="2" id="KW-1185">Reference proteome</keyword>
<gene>
    <name evidence="1" type="ORF">QS62_08720</name>
</gene>
<dbReference type="EMBL" id="JTJL01000046">
    <property type="protein sequence ID" value="OBW92680.1"/>
    <property type="molecule type" value="Genomic_DNA"/>
</dbReference>
<sequence length="73" mass="7813">MPAWACPEIGERPTTGTYTLTNDCVYVGKGAVIGRDNNVTIQGEGVISAQAAPSLPKQFVDHFDGPIFDYVVI</sequence>
<name>A0A1A7NST8_9PAST</name>
<reference evidence="1 2" key="1">
    <citation type="submission" date="2014-11" db="EMBL/GenBank/DDBJ databases">
        <title>Pan-genome of Gallibacterium spp.</title>
        <authorList>
            <person name="Kudirkiene E."/>
            <person name="Bojesen A.M."/>
        </authorList>
    </citation>
    <scope>NUCLEOTIDE SEQUENCE [LARGE SCALE GENOMIC DNA]</scope>
    <source>
        <strain evidence="1 2">F150</strain>
    </source>
</reference>